<gene>
    <name evidence="1" type="ORF">AVDCRST_MAG26-3667</name>
</gene>
<dbReference type="AlphaFoldDB" id="A0A6J4JQR9"/>
<reference evidence="1" key="1">
    <citation type="submission" date="2020-02" db="EMBL/GenBank/DDBJ databases">
        <authorList>
            <person name="Meier V. D."/>
        </authorList>
    </citation>
    <scope>NUCLEOTIDE SEQUENCE</scope>
    <source>
        <strain evidence="1">AVDCRST_MAG26</strain>
    </source>
</reference>
<dbReference type="EMBL" id="CADCTK010000855">
    <property type="protein sequence ID" value="CAA9285113.1"/>
    <property type="molecule type" value="Genomic_DNA"/>
</dbReference>
<sequence length="278" mass="29202">MDIVDAIAAIRNNPRLAIDFITAVVRLFENLHQLHGVYQGTHEAVLAEAQGGVLLDAAGQPFAHINSLREGARALSNRENEIESGLNAMARVSSTLSSKVRDVVRPLLDLSRSTRAVMAETEVQATSLANTMPTRLQGVPLGTGGSGAAIARSNAALVSSQLNAQAAQLTARGIQPKLIPNPTAAAQAYLARVRQQAVDSKDAVARLAPVLAAMRLAAQNALRQASVVGRALLQTVLDGLIAALEVLAARLGTMLVTPLVIPKSLLEKLAQEREATTA</sequence>
<organism evidence="1">
    <name type="scientific">uncultured Chloroflexia bacterium</name>
    <dbReference type="NCBI Taxonomy" id="1672391"/>
    <lineage>
        <taxon>Bacteria</taxon>
        <taxon>Bacillati</taxon>
        <taxon>Chloroflexota</taxon>
        <taxon>Chloroflexia</taxon>
        <taxon>environmental samples</taxon>
    </lineage>
</organism>
<evidence type="ECO:0000313" key="1">
    <source>
        <dbReference type="EMBL" id="CAA9285113.1"/>
    </source>
</evidence>
<name>A0A6J4JQR9_9CHLR</name>
<proteinExistence type="predicted"/>
<protein>
    <submittedName>
        <fullName evidence="1">Uncharacterized protein</fullName>
    </submittedName>
</protein>
<accession>A0A6J4JQR9</accession>